<comment type="caution">
    <text evidence="4">Lacks conserved residue(s) required for the propagation of feature annotation.</text>
</comment>
<evidence type="ECO:0000259" key="5">
    <source>
        <dbReference type="PROSITE" id="PS51635"/>
    </source>
</evidence>
<evidence type="ECO:0000313" key="6">
    <source>
        <dbReference type="EMBL" id="OGH05016.1"/>
    </source>
</evidence>
<evidence type="ECO:0000256" key="2">
    <source>
        <dbReference type="ARBA" id="ARBA00022963"/>
    </source>
</evidence>
<keyword evidence="2 4" id="KW-0442">Lipid degradation</keyword>
<dbReference type="AlphaFoldDB" id="A0A1F6H3V5"/>
<keyword evidence="3 4" id="KW-0443">Lipid metabolism</keyword>
<feature type="short sequence motif" description="GXSXG" evidence="4">
    <location>
        <begin position="38"/>
        <end position="42"/>
    </location>
</feature>
<dbReference type="PANTHER" id="PTHR14226">
    <property type="entry name" value="NEUROPATHY TARGET ESTERASE/SWISS CHEESE D.MELANOGASTER"/>
    <property type="match status" value="1"/>
</dbReference>
<organism evidence="6 7">
    <name type="scientific">Candidatus Lambdaproteobacteria bacterium RIFOXYD2_FULL_56_26</name>
    <dbReference type="NCBI Taxonomy" id="1817773"/>
    <lineage>
        <taxon>Bacteria</taxon>
        <taxon>Pseudomonadati</taxon>
        <taxon>Pseudomonadota</taxon>
        <taxon>Candidatus Lambdaproteobacteria</taxon>
    </lineage>
</organism>
<dbReference type="Pfam" id="PF01734">
    <property type="entry name" value="Patatin"/>
    <property type="match status" value="1"/>
</dbReference>
<dbReference type="InterPro" id="IPR050301">
    <property type="entry name" value="NTE"/>
</dbReference>
<protein>
    <recommendedName>
        <fullName evidence="5">PNPLA domain-containing protein</fullName>
    </recommendedName>
</protein>
<dbReference type="GO" id="GO:0016787">
    <property type="term" value="F:hydrolase activity"/>
    <property type="evidence" value="ECO:0007669"/>
    <property type="project" value="UniProtKB-UniRule"/>
</dbReference>
<dbReference type="Proteomes" id="UP000177583">
    <property type="component" value="Unassembled WGS sequence"/>
</dbReference>
<dbReference type="InterPro" id="IPR016035">
    <property type="entry name" value="Acyl_Trfase/lysoPLipase"/>
</dbReference>
<dbReference type="GO" id="GO:0016042">
    <property type="term" value="P:lipid catabolic process"/>
    <property type="evidence" value="ECO:0007669"/>
    <property type="project" value="UniProtKB-UniRule"/>
</dbReference>
<dbReference type="SUPFAM" id="SSF52151">
    <property type="entry name" value="FabD/lysophospholipase-like"/>
    <property type="match status" value="1"/>
</dbReference>
<dbReference type="PROSITE" id="PS51635">
    <property type="entry name" value="PNPLA"/>
    <property type="match status" value="1"/>
</dbReference>
<evidence type="ECO:0000256" key="1">
    <source>
        <dbReference type="ARBA" id="ARBA00022801"/>
    </source>
</evidence>
<feature type="active site" description="Nucleophile" evidence="4">
    <location>
        <position position="40"/>
    </location>
</feature>
<dbReference type="Gene3D" id="3.40.1090.10">
    <property type="entry name" value="Cytosolic phospholipase A2 catalytic domain"/>
    <property type="match status" value="2"/>
</dbReference>
<keyword evidence="1 4" id="KW-0378">Hydrolase</keyword>
<feature type="active site" description="Proton acceptor" evidence="4">
    <location>
        <position position="184"/>
    </location>
</feature>
<dbReference type="InterPro" id="IPR002641">
    <property type="entry name" value="PNPLA_dom"/>
</dbReference>
<proteinExistence type="predicted"/>
<dbReference type="EMBL" id="MFNF01000001">
    <property type="protein sequence ID" value="OGH05016.1"/>
    <property type="molecule type" value="Genomic_DNA"/>
</dbReference>
<evidence type="ECO:0000256" key="3">
    <source>
        <dbReference type="ARBA" id="ARBA00023098"/>
    </source>
</evidence>
<dbReference type="PANTHER" id="PTHR14226:SF29">
    <property type="entry name" value="NEUROPATHY TARGET ESTERASE SWS"/>
    <property type="match status" value="1"/>
</dbReference>
<evidence type="ECO:0000313" key="7">
    <source>
        <dbReference type="Proteomes" id="UP000177583"/>
    </source>
</evidence>
<reference evidence="6 7" key="1">
    <citation type="journal article" date="2016" name="Nat. Commun.">
        <title>Thousands of microbial genomes shed light on interconnected biogeochemical processes in an aquifer system.</title>
        <authorList>
            <person name="Anantharaman K."/>
            <person name="Brown C.T."/>
            <person name="Hug L.A."/>
            <person name="Sharon I."/>
            <person name="Castelle C.J."/>
            <person name="Probst A.J."/>
            <person name="Thomas B.C."/>
            <person name="Singh A."/>
            <person name="Wilkins M.J."/>
            <person name="Karaoz U."/>
            <person name="Brodie E.L."/>
            <person name="Williams K.H."/>
            <person name="Hubbard S.S."/>
            <person name="Banfield J.F."/>
        </authorList>
    </citation>
    <scope>NUCLEOTIDE SEQUENCE [LARGE SCALE GENOMIC DNA]</scope>
</reference>
<name>A0A1F6H3V5_9PROT</name>
<accession>A0A1F6H3V5</accession>
<evidence type="ECO:0000256" key="4">
    <source>
        <dbReference type="PROSITE-ProRule" id="PRU01161"/>
    </source>
</evidence>
<sequence>MTLKVALALGGGASRGLAHMGVIQALTEAKIPINIIAGVSIGGVIGAIYAAHPQIDRVIQNVNAFLDSQDFNQTKLELIQAGKSQSNGYYEQLKKMVTNGIFLAISSTRSSFISRETFERNLSHLVPKIGIEDCEIPLGLIGTDLKNGQAMEFLSGPMMEAVMATSAIPGIFPPVKIGGKRYVDGSWLVPVPVELARKMGADLVIAVDVAPTMSNLGDSTLELSGLDIQLRASEASRMALKGKCLSQAEVKIVVDLMDIHWADFTKLDLCVERGYSAARRSLEVIEKALFKKKVGRFFGFR</sequence>
<feature type="domain" description="PNPLA" evidence="5">
    <location>
        <begin position="7"/>
        <end position="197"/>
    </location>
</feature>
<comment type="caution">
    <text evidence="6">The sequence shown here is derived from an EMBL/GenBank/DDBJ whole genome shotgun (WGS) entry which is preliminary data.</text>
</comment>
<gene>
    <name evidence="6" type="ORF">A2557_08575</name>
</gene>